<evidence type="ECO:0000256" key="3">
    <source>
        <dbReference type="ARBA" id="ARBA00022475"/>
    </source>
</evidence>
<dbReference type="InterPro" id="IPR050809">
    <property type="entry name" value="UgpAE/MalFG_permease"/>
</dbReference>
<feature type="transmembrane region" description="Helical" evidence="7">
    <location>
        <begin position="77"/>
        <end position="98"/>
    </location>
</feature>
<reference evidence="9 10" key="1">
    <citation type="journal article" date="2010" name="Stand. Genomic Sci.">
        <title>Complete genome sequence of Spirochaeta smaragdinae type strain (SEBR 4228).</title>
        <authorList>
            <person name="Mavromatis K."/>
            <person name="Yasawong M."/>
            <person name="Chertkov O."/>
            <person name="Lapidus A."/>
            <person name="Lucas S."/>
            <person name="Nolan M."/>
            <person name="Del Rio T.G."/>
            <person name="Tice H."/>
            <person name="Cheng J.F."/>
            <person name="Pitluck S."/>
            <person name="Liolios K."/>
            <person name="Ivanova N."/>
            <person name="Tapia R."/>
            <person name="Han C."/>
            <person name="Bruce D."/>
            <person name="Goodwin L."/>
            <person name="Pati A."/>
            <person name="Chen A."/>
            <person name="Palaniappan K."/>
            <person name="Land M."/>
            <person name="Hauser L."/>
            <person name="Chang Y.J."/>
            <person name="Jeffries C.D."/>
            <person name="Detter J.C."/>
            <person name="Rohde M."/>
            <person name="Brambilla E."/>
            <person name="Spring S."/>
            <person name="Goker M."/>
            <person name="Sikorski J."/>
            <person name="Woyke T."/>
            <person name="Bristow J."/>
            <person name="Eisen J.A."/>
            <person name="Markowitz V."/>
            <person name="Hugenholtz P."/>
            <person name="Klenk H.P."/>
            <person name="Kyrpides N.C."/>
        </authorList>
    </citation>
    <scope>NUCLEOTIDE SEQUENCE [LARGE SCALE GENOMIC DNA]</scope>
    <source>
        <strain evidence="10">DSM 11293 / JCM 15392 / SEBR 4228</strain>
    </source>
</reference>
<keyword evidence="5 7" id="KW-1133">Transmembrane helix</keyword>
<evidence type="ECO:0000313" key="9">
    <source>
        <dbReference type="EMBL" id="ADK82319.1"/>
    </source>
</evidence>
<keyword evidence="3" id="KW-1003">Cell membrane</keyword>
<dbReference type="HOGENOM" id="CLU_016047_0_2_12"/>
<dbReference type="GO" id="GO:0055085">
    <property type="term" value="P:transmembrane transport"/>
    <property type="evidence" value="ECO:0007669"/>
    <property type="project" value="InterPro"/>
</dbReference>
<feature type="transmembrane region" description="Helical" evidence="7">
    <location>
        <begin position="267"/>
        <end position="287"/>
    </location>
</feature>
<comment type="similarity">
    <text evidence="7">Belongs to the binding-protein-dependent transport system permease family.</text>
</comment>
<dbReference type="RefSeq" id="WP_013255778.1">
    <property type="nucleotide sequence ID" value="NC_014364.1"/>
</dbReference>
<evidence type="ECO:0000256" key="2">
    <source>
        <dbReference type="ARBA" id="ARBA00022448"/>
    </source>
</evidence>
<evidence type="ECO:0000256" key="6">
    <source>
        <dbReference type="ARBA" id="ARBA00023136"/>
    </source>
</evidence>
<dbReference type="PROSITE" id="PS50928">
    <property type="entry name" value="ABC_TM1"/>
    <property type="match status" value="1"/>
</dbReference>
<dbReference type="PANTHER" id="PTHR43227">
    <property type="entry name" value="BLL4140 PROTEIN"/>
    <property type="match status" value="1"/>
</dbReference>
<evidence type="ECO:0000256" key="4">
    <source>
        <dbReference type="ARBA" id="ARBA00022692"/>
    </source>
</evidence>
<keyword evidence="6 7" id="KW-0472">Membrane</keyword>
<evidence type="ECO:0000256" key="5">
    <source>
        <dbReference type="ARBA" id="ARBA00022989"/>
    </source>
</evidence>
<organism evidence="9 10">
    <name type="scientific">Sediminispirochaeta smaragdinae (strain DSM 11293 / JCM 15392 / SEBR 4228)</name>
    <name type="common">Spirochaeta smaragdinae</name>
    <dbReference type="NCBI Taxonomy" id="573413"/>
    <lineage>
        <taxon>Bacteria</taxon>
        <taxon>Pseudomonadati</taxon>
        <taxon>Spirochaetota</taxon>
        <taxon>Spirochaetia</taxon>
        <taxon>Spirochaetales</taxon>
        <taxon>Spirochaetaceae</taxon>
        <taxon>Sediminispirochaeta</taxon>
    </lineage>
</organism>
<keyword evidence="2 7" id="KW-0813">Transport</keyword>
<sequence length="299" mass="33868">MKSIGIEKKKARWGYVFVTPALLLFLIFSLYPMLNAFYNTFFNIKLLSLRPPKFVGLKNYSYMLSSPGFWNSMKATAIFSLGAFIPLSLFSLIFGLIVTTRRRHQKILQLLFYTPAVLSSVVAALIWMLIFDPRGIGNSVVNFFLRTPGVDHNWLTNTGMLRFSTITIYIWKYIGYFTIIYVTGIAKVPTSILEAATIAGASAMQTIRHIILPLLRPTTMMVTIVTMLNSLKSFSTQYLFTQRGAPLEPIDVVTLNIYNTAMRDLKISHACVMSVLLFLVMMSLTLVRMKSSEKDVTVY</sequence>
<comment type="subcellular location">
    <subcellularLocation>
        <location evidence="1 7">Cell membrane</location>
        <topology evidence="1 7">Multi-pass membrane protein</topology>
    </subcellularLocation>
</comment>
<evidence type="ECO:0000259" key="8">
    <source>
        <dbReference type="PROSITE" id="PS50928"/>
    </source>
</evidence>
<feature type="transmembrane region" description="Helical" evidence="7">
    <location>
        <begin position="210"/>
        <end position="231"/>
    </location>
</feature>
<dbReference type="InterPro" id="IPR000515">
    <property type="entry name" value="MetI-like"/>
</dbReference>
<evidence type="ECO:0000256" key="7">
    <source>
        <dbReference type="RuleBase" id="RU363032"/>
    </source>
</evidence>
<dbReference type="AlphaFoldDB" id="E1R5J1"/>
<accession>E1R5J1</accession>
<dbReference type="EMBL" id="CP002116">
    <property type="protein sequence ID" value="ADK82319.1"/>
    <property type="molecule type" value="Genomic_DNA"/>
</dbReference>
<gene>
    <name evidence="9" type="ordered locus">Spirs_3221</name>
</gene>
<dbReference type="GO" id="GO:0005886">
    <property type="term" value="C:plasma membrane"/>
    <property type="evidence" value="ECO:0007669"/>
    <property type="project" value="UniProtKB-SubCell"/>
</dbReference>
<proteinExistence type="inferred from homology"/>
<dbReference type="STRING" id="573413.Spirs_3221"/>
<dbReference type="InterPro" id="IPR035906">
    <property type="entry name" value="MetI-like_sf"/>
</dbReference>
<feature type="transmembrane region" description="Helical" evidence="7">
    <location>
        <begin position="12"/>
        <end position="34"/>
    </location>
</feature>
<dbReference type="CDD" id="cd06261">
    <property type="entry name" value="TM_PBP2"/>
    <property type="match status" value="1"/>
</dbReference>
<feature type="transmembrane region" description="Helical" evidence="7">
    <location>
        <begin position="170"/>
        <end position="189"/>
    </location>
</feature>
<feature type="transmembrane region" description="Helical" evidence="7">
    <location>
        <begin position="110"/>
        <end position="130"/>
    </location>
</feature>
<dbReference type="KEGG" id="ssm:Spirs_3221"/>
<dbReference type="Proteomes" id="UP000002318">
    <property type="component" value="Chromosome"/>
</dbReference>
<keyword evidence="10" id="KW-1185">Reference proteome</keyword>
<evidence type="ECO:0000313" key="10">
    <source>
        <dbReference type="Proteomes" id="UP000002318"/>
    </source>
</evidence>
<dbReference type="OrthoDB" id="9787541at2"/>
<dbReference type="Gene3D" id="1.10.3720.10">
    <property type="entry name" value="MetI-like"/>
    <property type="match status" value="1"/>
</dbReference>
<evidence type="ECO:0000256" key="1">
    <source>
        <dbReference type="ARBA" id="ARBA00004651"/>
    </source>
</evidence>
<dbReference type="PANTHER" id="PTHR43227:SF11">
    <property type="entry name" value="BLL4140 PROTEIN"/>
    <property type="match status" value="1"/>
</dbReference>
<keyword evidence="4 7" id="KW-0812">Transmembrane</keyword>
<feature type="domain" description="ABC transmembrane type-1" evidence="8">
    <location>
        <begin position="73"/>
        <end position="288"/>
    </location>
</feature>
<dbReference type="SUPFAM" id="SSF161098">
    <property type="entry name" value="MetI-like"/>
    <property type="match status" value="1"/>
</dbReference>
<name>E1R5J1_SEDSS</name>
<dbReference type="eggNOG" id="COG1175">
    <property type="taxonomic scope" value="Bacteria"/>
</dbReference>
<dbReference type="Pfam" id="PF00528">
    <property type="entry name" value="BPD_transp_1"/>
    <property type="match status" value="1"/>
</dbReference>
<protein>
    <submittedName>
        <fullName evidence="9">Binding-protein-dependent transport systems inner membrane component</fullName>
    </submittedName>
</protein>